<dbReference type="Pfam" id="PF09297">
    <property type="entry name" value="Zn_ribbon_NUD"/>
    <property type="match status" value="1"/>
</dbReference>
<organism evidence="10 11">
    <name type="scientific">Acidiphilium multivorum (strain DSM 11245 / JCM 8867 / NBRC 100883 / AIU 301)</name>
    <dbReference type="NCBI Taxonomy" id="926570"/>
    <lineage>
        <taxon>Bacteria</taxon>
        <taxon>Pseudomonadati</taxon>
        <taxon>Pseudomonadota</taxon>
        <taxon>Alphaproteobacteria</taxon>
        <taxon>Acetobacterales</taxon>
        <taxon>Acidocellaceae</taxon>
        <taxon>Acidiphilium</taxon>
    </lineage>
</organism>
<evidence type="ECO:0000256" key="4">
    <source>
        <dbReference type="ARBA" id="ARBA00012381"/>
    </source>
</evidence>
<evidence type="ECO:0000313" key="11">
    <source>
        <dbReference type="Proteomes" id="UP000007100"/>
    </source>
</evidence>
<dbReference type="NCBIfam" id="NF001299">
    <property type="entry name" value="PRK00241.1"/>
    <property type="match status" value="1"/>
</dbReference>
<dbReference type="InterPro" id="IPR015375">
    <property type="entry name" value="NADH_PPase-like_N"/>
</dbReference>
<proteinExistence type="inferred from homology"/>
<evidence type="ECO:0000256" key="2">
    <source>
        <dbReference type="ARBA" id="ARBA00001947"/>
    </source>
</evidence>
<dbReference type="AlphaFoldDB" id="F0J0Q7"/>
<dbReference type="GO" id="GO:0035529">
    <property type="term" value="F:NADH pyrophosphatase activity"/>
    <property type="evidence" value="ECO:0007669"/>
    <property type="project" value="TreeGrafter"/>
</dbReference>
<dbReference type="GO" id="GO:0005829">
    <property type="term" value="C:cytosol"/>
    <property type="evidence" value="ECO:0007669"/>
    <property type="project" value="TreeGrafter"/>
</dbReference>
<keyword evidence="5" id="KW-0479">Metal-binding</keyword>
<dbReference type="HOGENOM" id="CLU_037162_0_4_5"/>
<comment type="cofactor">
    <cofactor evidence="2">
        <name>Zn(2+)</name>
        <dbReference type="ChEBI" id="CHEBI:29105"/>
    </cofactor>
</comment>
<dbReference type="Proteomes" id="UP000007100">
    <property type="component" value="Chromosome"/>
</dbReference>
<dbReference type="InterPro" id="IPR049734">
    <property type="entry name" value="NudC-like_C"/>
</dbReference>
<sequence length="319" mass="34674">MQGRLAGTVDRCHLPAMHDISLPSALLYSSARLDRASHRRTDADWLAAARADTGAGFVAYWRGKLLIAPEPEPRAVLDAPPREDAGESVFLGLMNGSPVFAVDLSAHDAPLDALHRPRGAFLELRGLTATLPAEEAGLLATARGLLYWQSRHKFCGVCGGACAPERGGHTMRCAQCGTEHFPRTDPAVIMLVAKGDRVLLGQSQKFPPERNMFSTLAGFVEPGESLEDAVRRETLEEVGVHVGTVSYTGSQPWPFPASLMLGFRAEAVSEAITLDAEEMRAAAWFTRADLANRREAGFNLPPRDSIARKLIDDWIAEEH</sequence>
<dbReference type="Pfam" id="PF00293">
    <property type="entry name" value="NUDIX"/>
    <property type="match status" value="1"/>
</dbReference>
<keyword evidence="8" id="KW-0520">NAD</keyword>
<evidence type="ECO:0000313" key="10">
    <source>
        <dbReference type="EMBL" id="BAJ81593.1"/>
    </source>
</evidence>
<evidence type="ECO:0000256" key="6">
    <source>
        <dbReference type="ARBA" id="ARBA00022801"/>
    </source>
</evidence>
<evidence type="ECO:0000256" key="9">
    <source>
        <dbReference type="ARBA" id="ARBA00023679"/>
    </source>
</evidence>
<dbReference type="PROSITE" id="PS00893">
    <property type="entry name" value="NUDIX_BOX"/>
    <property type="match status" value="1"/>
</dbReference>
<dbReference type="GO" id="GO:0006742">
    <property type="term" value="P:NADP+ catabolic process"/>
    <property type="evidence" value="ECO:0007669"/>
    <property type="project" value="TreeGrafter"/>
</dbReference>
<dbReference type="EC" id="3.6.1.22" evidence="4"/>
<dbReference type="InterPro" id="IPR015797">
    <property type="entry name" value="NUDIX_hydrolase-like_dom_sf"/>
</dbReference>
<dbReference type="KEGG" id="amv:ACMV_22460"/>
<comment type="catalytic activity">
    <reaction evidence="9">
        <text>a 5'-end NAD(+)-phospho-ribonucleoside in mRNA + H2O = a 5'-end phospho-adenosine-phospho-ribonucleoside in mRNA + beta-nicotinamide D-ribonucleotide + 2 H(+)</text>
        <dbReference type="Rhea" id="RHEA:60876"/>
        <dbReference type="Rhea" id="RHEA-COMP:15698"/>
        <dbReference type="Rhea" id="RHEA-COMP:15719"/>
        <dbReference type="ChEBI" id="CHEBI:14649"/>
        <dbReference type="ChEBI" id="CHEBI:15377"/>
        <dbReference type="ChEBI" id="CHEBI:15378"/>
        <dbReference type="ChEBI" id="CHEBI:144029"/>
        <dbReference type="ChEBI" id="CHEBI:144051"/>
    </reaction>
    <physiologicalReaction direction="left-to-right" evidence="9">
        <dbReference type="Rhea" id="RHEA:60877"/>
    </physiologicalReaction>
</comment>
<evidence type="ECO:0000256" key="1">
    <source>
        <dbReference type="ARBA" id="ARBA00001946"/>
    </source>
</evidence>
<dbReference type="InterPro" id="IPR000086">
    <property type="entry name" value="NUDIX_hydrolase_dom"/>
</dbReference>
<dbReference type="CDD" id="cd03429">
    <property type="entry name" value="NUDIX_NADH_pyrophosphatase_Nudt13"/>
    <property type="match status" value="1"/>
</dbReference>
<dbReference type="SUPFAM" id="SSF55811">
    <property type="entry name" value="Nudix"/>
    <property type="match status" value="1"/>
</dbReference>
<dbReference type="Gene3D" id="3.90.79.20">
    <property type="match status" value="1"/>
</dbReference>
<keyword evidence="6 10" id="KW-0378">Hydrolase</keyword>
<evidence type="ECO:0000256" key="5">
    <source>
        <dbReference type="ARBA" id="ARBA00022723"/>
    </source>
</evidence>
<evidence type="ECO:0000256" key="3">
    <source>
        <dbReference type="ARBA" id="ARBA00009595"/>
    </source>
</evidence>
<name>F0J0Q7_ACIMA</name>
<protein>
    <recommendedName>
        <fullName evidence="4">NAD(+) diphosphatase</fullName>
        <ecNumber evidence="4">3.6.1.22</ecNumber>
    </recommendedName>
</protein>
<dbReference type="PROSITE" id="PS51462">
    <property type="entry name" value="NUDIX"/>
    <property type="match status" value="1"/>
</dbReference>
<comment type="cofactor">
    <cofactor evidence="1">
        <name>Mg(2+)</name>
        <dbReference type="ChEBI" id="CHEBI:18420"/>
    </cofactor>
</comment>
<dbReference type="Pfam" id="PF09296">
    <property type="entry name" value="NUDIX-like"/>
    <property type="match status" value="1"/>
</dbReference>
<gene>
    <name evidence="10" type="ordered locus">ACMV_22460</name>
</gene>
<dbReference type="GO" id="GO:0046872">
    <property type="term" value="F:metal ion binding"/>
    <property type="evidence" value="ECO:0007669"/>
    <property type="project" value="UniProtKB-KW"/>
</dbReference>
<evidence type="ECO:0000256" key="7">
    <source>
        <dbReference type="ARBA" id="ARBA00022842"/>
    </source>
</evidence>
<comment type="similarity">
    <text evidence="3">Belongs to the Nudix hydrolase family. NudC subfamily.</text>
</comment>
<accession>F0J0Q7</accession>
<keyword evidence="11" id="KW-1185">Reference proteome</keyword>
<dbReference type="EMBL" id="AP012035">
    <property type="protein sequence ID" value="BAJ81593.1"/>
    <property type="molecule type" value="Genomic_DNA"/>
</dbReference>
<dbReference type="InterPro" id="IPR050241">
    <property type="entry name" value="NAD-cap_RNA_hydrolase_NudC"/>
</dbReference>
<dbReference type="Gene3D" id="3.90.79.10">
    <property type="entry name" value="Nucleoside Triphosphate Pyrophosphohydrolase"/>
    <property type="match status" value="1"/>
</dbReference>
<reference evidence="10 11" key="1">
    <citation type="submission" date="2010-12" db="EMBL/GenBank/DDBJ databases">
        <title>Whole genome sequence of Acidiphilium multivorum AIU301.</title>
        <authorList>
            <person name="Narita-Yamada S."/>
            <person name="Nakamura S."/>
            <person name="Ito N."/>
            <person name="Takarada H."/>
            <person name="Katano Y."/>
            <person name="Nakazawa H."/>
            <person name="Hosoyama A."/>
            <person name="Yamada R."/>
            <person name="Fujita N."/>
        </authorList>
    </citation>
    <scope>NUCLEOTIDE SEQUENCE [LARGE SCALE GENOMIC DNA]</scope>
    <source>
        <strain evidence="11">DSM 11245 / JCM 8867 / AIU301</strain>
    </source>
</reference>
<evidence type="ECO:0000256" key="8">
    <source>
        <dbReference type="ARBA" id="ARBA00023027"/>
    </source>
</evidence>
<dbReference type="InterPro" id="IPR020084">
    <property type="entry name" value="NUDIX_hydrolase_CS"/>
</dbReference>
<dbReference type="PANTHER" id="PTHR42904:SF6">
    <property type="entry name" value="NAD-CAPPED RNA HYDROLASE NUDT12"/>
    <property type="match status" value="1"/>
</dbReference>
<dbReference type="InterPro" id="IPR015376">
    <property type="entry name" value="Znr_NADH_PPase"/>
</dbReference>
<dbReference type="GO" id="GO:0019677">
    <property type="term" value="P:NAD+ catabolic process"/>
    <property type="evidence" value="ECO:0007669"/>
    <property type="project" value="TreeGrafter"/>
</dbReference>
<dbReference type="PANTHER" id="PTHR42904">
    <property type="entry name" value="NUDIX HYDROLASE, NUDC SUBFAMILY"/>
    <property type="match status" value="1"/>
</dbReference>
<keyword evidence="7" id="KW-0460">Magnesium</keyword>